<comment type="caution">
    <text evidence="1">The sequence shown here is derived from an EMBL/GenBank/DDBJ whole genome shotgun (WGS) entry which is preliminary data.</text>
</comment>
<evidence type="ECO:0000313" key="2">
    <source>
        <dbReference type="Proteomes" id="UP000575898"/>
    </source>
</evidence>
<accession>A0A840MTC1</accession>
<dbReference type="Pfam" id="PF19622">
    <property type="entry name" value="DUF6127"/>
    <property type="match status" value="1"/>
</dbReference>
<protein>
    <submittedName>
        <fullName evidence="1">Uncharacterized protein</fullName>
    </submittedName>
</protein>
<dbReference type="EMBL" id="JACHHY010000018">
    <property type="protein sequence ID" value="MBB5019636.1"/>
    <property type="molecule type" value="Genomic_DNA"/>
</dbReference>
<dbReference type="Proteomes" id="UP000575898">
    <property type="component" value="Unassembled WGS sequence"/>
</dbReference>
<dbReference type="AlphaFoldDB" id="A0A840MTC1"/>
<gene>
    <name evidence="1" type="ORF">HNQ59_002938</name>
</gene>
<evidence type="ECO:0000313" key="1">
    <source>
        <dbReference type="EMBL" id="MBB5019636.1"/>
    </source>
</evidence>
<dbReference type="InterPro" id="IPR046130">
    <property type="entry name" value="DUF6127"/>
</dbReference>
<sequence length="96" mass="10267">MNAPTVTEGMVTMPKDEFEELLERVAERGARHALADVGLDGEDAASDIRELRGLLEAFNTAKHTAWQTVVKVVTTGFLLALVAGAVVKLKVFGGSQ</sequence>
<proteinExistence type="predicted"/>
<organism evidence="1 2">
    <name type="scientific">Chitinivorax tropicus</name>
    <dbReference type="NCBI Taxonomy" id="714531"/>
    <lineage>
        <taxon>Bacteria</taxon>
        <taxon>Pseudomonadati</taxon>
        <taxon>Pseudomonadota</taxon>
        <taxon>Betaproteobacteria</taxon>
        <taxon>Chitinivorax</taxon>
    </lineage>
</organism>
<keyword evidence="2" id="KW-1185">Reference proteome</keyword>
<dbReference type="RefSeq" id="WP_184040797.1">
    <property type="nucleotide sequence ID" value="NZ_JACHHY010000018.1"/>
</dbReference>
<reference evidence="1 2" key="1">
    <citation type="submission" date="2020-08" db="EMBL/GenBank/DDBJ databases">
        <title>Genomic Encyclopedia of Type Strains, Phase IV (KMG-IV): sequencing the most valuable type-strain genomes for metagenomic binning, comparative biology and taxonomic classification.</title>
        <authorList>
            <person name="Goeker M."/>
        </authorList>
    </citation>
    <scope>NUCLEOTIDE SEQUENCE [LARGE SCALE GENOMIC DNA]</scope>
    <source>
        <strain evidence="1 2">DSM 27165</strain>
    </source>
</reference>
<name>A0A840MTC1_9PROT</name>